<dbReference type="Gene3D" id="1.25.40.10">
    <property type="entry name" value="Tetratricopeptide repeat domain"/>
    <property type="match status" value="1"/>
</dbReference>
<dbReference type="RefSeq" id="WP_085806915.1">
    <property type="nucleotide sequence ID" value="NZ_FWFX01000011.1"/>
</dbReference>
<keyword evidence="1" id="KW-0812">Transmembrane</keyword>
<evidence type="ECO:0000313" key="2">
    <source>
        <dbReference type="EMBL" id="SLN61999.1"/>
    </source>
</evidence>
<dbReference type="Proteomes" id="UP000193061">
    <property type="component" value="Unassembled WGS sequence"/>
</dbReference>
<feature type="transmembrane region" description="Helical" evidence="1">
    <location>
        <begin position="137"/>
        <end position="156"/>
    </location>
</feature>
<dbReference type="InterPro" id="IPR011990">
    <property type="entry name" value="TPR-like_helical_dom_sf"/>
</dbReference>
<evidence type="ECO:0000313" key="3">
    <source>
        <dbReference type="Proteomes" id="UP000193061"/>
    </source>
</evidence>
<reference evidence="2 3" key="1">
    <citation type="submission" date="2017-03" db="EMBL/GenBank/DDBJ databases">
        <authorList>
            <person name="Afonso C.L."/>
            <person name="Miller P.J."/>
            <person name="Scott M.A."/>
            <person name="Spackman E."/>
            <person name="Goraichik I."/>
            <person name="Dimitrov K.M."/>
            <person name="Suarez D.L."/>
            <person name="Swayne D.E."/>
        </authorList>
    </citation>
    <scope>NUCLEOTIDE SEQUENCE [LARGE SCALE GENOMIC DNA]</scope>
    <source>
        <strain evidence="2 3">CECT 7450</strain>
    </source>
</reference>
<organism evidence="2 3">
    <name type="scientific">Roseovarius albus</name>
    <dbReference type="NCBI Taxonomy" id="1247867"/>
    <lineage>
        <taxon>Bacteria</taxon>
        <taxon>Pseudomonadati</taxon>
        <taxon>Pseudomonadota</taxon>
        <taxon>Alphaproteobacteria</taxon>
        <taxon>Rhodobacterales</taxon>
        <taxon>Roseobacteraceae</taxon>
        <taxon>Roseovarius</taxon>
    </lineage>
</organism>
<keyword evidence="1" id="KW-0472">Membrane</keyword>
<proteinExistence type="predicted"/>
<evidence type="ECO:0000256" key="1">
    <source>
        <dbReference type="SAM" id="Phobius"/>
    </source>
</evidence>
<dbReference type="EMBL" id="FWFX01000011">
    <property type="protein sequence ID" value="SLN61999.1"/>
    <property type="molecule type" value="Genomic_DNA"/>
</dbReference>
<name>A0A1X6ZUI8_9RHOB</name>
<accession>A0A1X6ZUI8</accession>
<dbReference type="AlphaFoldDB" id="A0A1X6ZUI8"/>
<dbReference type="SUPFAM" id="SSF48452">
    <property type="entry name" value="TPR-like"/>
    <property type="match status" value="2"/>
</dbReference>
<sequence length="440" mass="48563">MSQTVFDQSEVLEELQTILASTELAGAIRLQSFLRYVTEEELAGRGSFIRAKTIGEDLYGLLSNKGDDPLAVVRVDAGRLRRRLEIYYSKSDNLRTIRIYIDTGGYSPRFEQISPKMTEVSSDASHFGSSLFSKRRLYALASVGCVALFIAVVFGVNSQQKNMDNVATDAAIRQALFSASPAKLQAKNLSDEARDLMFPAVDRKRLIATLDLFEQSIKLDDEYYAGFAGAGQIYAMMASQMPPSSKRDTFLLQAQEMAERAVDLAPSASWAQSSMAMAAFAGKDCNEALKISKRAISLDPGDIYTLNFDGIISLFCGDFDRAVQVTAPWIGKSELAERLIFRNVAATAEYHRGNFQDTIDLYTAAINEGDPVGALTLAYLAAAHAKLNRNSQTKRNIELLNEAWPTFPLEQFLMSVYTDQSIASDIITTLKEAGWKSSSR</sequence>
<keyword evidence="1" id="KW-1133">Transmembrane helix</keyword>
<keyword evidence="3" id="KW-1185">Reference proteome</keyword>
<gene>
    <name evidence="2" type="ORF">ROA7450_03236</name>
</gene>
<dbReference type="OrthoDB" id="54411at2"/>
<protein>
    <submittedName>
        <fullName evidence="2">Uncharacterized protein</fullName>
    </submittedName>
</protein>